<organism evidence="1 2">
    <name type="scientific">Halorubrum tailed virus 27</name>
    <dbReference type="NCBI Taxonomy" id="2878008"/>
    <lineage>
        <taxon>Viruses</taxon>
        <taxon>Duplodnaviria</taxon>
        <taxon>Heunggongvirae</taxon>
        <taxon>Uroviricota</taxon>
        <taxon>Caudoviricetes</taxon>
        <taxon>Thumleimavirales</taxon>
        <taxon>Hafunaviridae</taxon>
        <taxon>Minorvirus</taxon>
        <taxon>Minorvirus thailandense</taxon>
        <taxon>Minorvirus HRTV27</taxon>
    </lineage>
</organism>
<dbReference type="EMBL" id="MZ334522">
    <property type="protein sequence ID" value="UBF22780.1"/>
    <property type="molecule type" value="Genomic_DNA"/>
</dbReference>
<evidence type="ECO:0000313" key="2">
    <source>
        <dbReference type="Proteomes" id="UP000827260"/>
    </source>
</evidence>
<protein>
    <submittedName>
        <fullName evidence="1">Uncharacterized protein</fullName>
    </submittedName>
</protein>
<sequence length="111" mass="12268">MSAAVDPETLIFPELPRGFEWWSGERGGAYYTRWFGTAFRMGGSLAGKHGLGGYEGEMYWDRTGRHHVAIYPVIGTRRDGDPEVDEYPVARGSYATEQAALDAVPGLILDL</sequence>
<evidence type="ECO:0000313" key="1">
    <source>
        <dbReference type="EMBL" id="UBF22780.1"/>
    </source>
</evidence>
<keyword evidence="2" id="KW-1185">Reference proteome</keyword>
<dbReference type="Proteomes" id="UP000827260">
    <property type="component" value="Segment"/>
</dbReference>
<proteinExistence type="predicted"/>
<accession>A0AAE9BXQ8</accession>
<name>A0AAE9BXQ8_9CAUD</name>
<gene>
    <name evidence="1" type="ORF">HRTV-27_gp87</name>
</gene>
<reference evidence="1" key="1">
    <citation type="submission" date="2021-05" db="EMBL/GenBank/DDBJ databases">
        <title>Diversity, taxonomy and evolution of archaeal viruses of the class Caudoviricetes.</title>
        <authorList>
            <person name="Liu Y."/>
            <person name="Demina T.A."/>
            <person name="Roux S."/>
            <person name="Aiewsakun P."/>
            <person name="Kazlauskas D."/>
            <person name="Simmonds P."/>
            <person name="Prangishvili D."/>
            <person name="Oksanen H.M."/>
            <person name="Krupovic M."/>
        </authorList>
    </citation>
    <scope>NUCLEOTIDE SEQUENCE</scope>
    <source>
        <strain evidence="1">HRTV-27/27</strain>
    </source>
</reference>